<reference evidence="1 2" key="1">
    <citation type="submission" date="2005-09" db="EMBL/GenBank/DDBJ databases">
        <authorList>
            <person name="Mural R.J."/>
            <person name="Li P.W."/>
            <person name="Adams M.D."/>
            <person name="Amanatides P.G."/>
            <person name="Baden-Tillson H."/>
            <person name="Barnstead M."/>
            <person name="Chin S.H."/>
            <person name="Dew I."/>
            <person name="Evans C.A."/>
            <person name="Ferriera S."/>
            <person name="Flanigan M."/>
            <person name="Fosler C."/>
            <person name="Glodek A."/>
            <person name="Gu Z."/>
            <person name="Holt R.A."/>
            <person name="Jennings D."/>
            <person name="Kraft C.L."/>
            <person name="Lu F."/>
            <person name="Nguyen T."/>
            <person name="Nusskern D.R."/>
            <person name="Pfannkoch C.M."/>
            <person name="Sitter C."/>
            <person name="Sutton G.G."/>
            <person name="Venter J.C."/>
            <person name="Wang Z."/>
            <person name="Woodage T."/>
            <person name="Zheng X.H."/>
            <person name="Zhong F."/>
        </authorList>
    </citation>
    <scope>NUCLEOTIDE SEQUENCE [LARGE SCALE GENOMIC DNA]</scope>
    <source>
        <strain>BN</strain>
        <strain evidence="2">Sprague-Dawley</strain>
    </source>
</reference>
<sequence>MCGMHSTIMLYMYVFVGMKSAINSHIQKYNTKCIALKDSQISLSIRKGYMN</sequence>
<gene>
    <name evidence="1" type="ORF">rCG_63732</name>
</gene>
<name>A6I8A5_RAT</name>
<protein>
    <submittedName>
        <fullName evidence="1">RCG63732</fullName>
    </submittedName>
</protein>
<evidence type="ECO:0000313" key="1">
    <source>
        <dbReference type="EMBL" id="EDM17775.1"/>
    </source>
</evidence>
<evidence type="ECO:0000313" key="2">
    <source>
        <dbReference type="Proteomes" id="UP000234681"/>
    </source>
</evidence>
<dbReference type="AlphaFoldDB" id="A6I8A5"/>
<organism evidence="1 2">
    <name type="scientific">Rattus norvegicus</name>
    <name type="common">Rat</name>
    <dbReference type="NCBI Taxonomy" id="10116"/>
    <lineage>
        <taxon>Eukaryota</taxon>
        <taxon>Metazoa</taxon>
        <taxon>Chordata</taxon>
        <taxon>Craniata</taxon>
        <taxon>Vertebrata</taxon>
        <taxon>Euteleostomi</taxon>
        <taxon>Mammalia</taxon>
        <taxon>Eutheria</taxon>
        <taxon>Euarchontoglires</taxon>
        <taxon>Glires</taxon>
        <taxon>Rodentia</taxon>
        <taxon>Myomorpha</taxon>
        <taxon>Muroidea</taxon>
        <taxon>Muridae</taxon>
        <taxon>Murinae</taxon>
        <taxon>Rattus</taxon>
    </lineage>
</organism>
<dbReference type="Proteomes" id="UP000234681">
    <property type="component" value="Chromosome 1"/>
</dbReference>
<dbReference type="EMBL" id="CH473956">
    <property type="protein sequence ID" value="EDM17775.1"/>
    <property type="molecule type" value="Genomic_DNA"/>
</dbReference>
<proteinExistence type="predicted"/>
<accession>A6I8A5</accession>